<dbReference type="Proteomes" id="UP000299102">
    <property type="component" value="Unassembled WGS sequence"/>
</dbReference>
<evidence type="ECO:0000313" key="1">
    <source>
        <dbReference type="EMBL" id="GBP07151.1"/>
    </source>
</evidence>
<name>A0A4C1T1K0_EUMVA</name>
<gene>
    <name evidence="1" type="ORF">EVAR_92059_1</name>
</gene>
<organism evidence="1 2">
    <name type="scientific">Eumeta variegata</name>
    <name type="common">Bagworm moth</name>
    <name type="synonym">Eumeta japonica</name>
    <dbReference type="NCBI Taxonomy" id="151549"/>
    <lineage>
        <taxon>Eukaryota</taxon>
        <taxon>Metazoa</taxon>
        <taxon>Ecdysozoa</taxon>
        <taxon>Arthropoda</taxon>
        <taxon>Hexapoda</taxon>
        <taxon>Insecta</taxon>
        <taxon>Pterygota</taxon>
        <taxon>Neoptera</taxon>
        <taxon>Endopterygota</taxon>
        <taxon>Lepidoptera</taxon>
        <taxon>Glossata</taxon>
        <taxon>Ditrysia</taxon>
        <taxon>Tineoidea</taxon>
        <taxon>Psychidae</taxon>
        <taxon>Oiketicinae</taxon>
        <taxon>Eumeta</taxon>
    </lineage>
</organism>
<sequence length="186" mass="20548">MKPSTRYICDCGRAVIEWLAPSALIPRRVLLPAHGYSLVIDTARVSRACADETVAAVTDAHIHSQRRRSHQCVAGLLDKKTLSDGEEGADGRERELGKENINVSRPNKRTYRIHSDNGHAPQPGYCDTSSRGLFALQIVDRLTSRRYDFHVGGAVMSPGCGVGRAVTYAYIRFEIIYSRVFTASAE</sequence>
<reference evidence="1 2" key="1">
    <citation type="journal article" date="2019" name="Commun. Biol.">
        <title>The bagworm genome reveals a unique fibroin gene that provides high tensile strength.</title>
        <authorList>
            <person name="Kono N."/>
            <person name="Nakamura H."/>
            <person name="Ohtoshi R."/>
            <person name="Tomita M."/>
            <person name="Numata K."/>
            <person name="Arakawa K."/>
        </authorList>
    </citation>
    <scope>NUCLEOTIDE SEQUENCE [LARGE SCALE GENOMIC DNA]</scope>
</reference>
<dbReference type="AlphaFoldDB" id="A0A4C1T1K0"/>
<keyword evidence="2" id="KW-1185">Reference proteome</keyword>
<comment type="caution">
    <text evidence="1">The sequence shown here is derived from an EMBL/GenBank/DDBJ whole genome shotgun (WGS) entry which is preliminary data.</text>
</comment>
<proteinExistence type="predicted"/>
<dbReference type="EMBL" id="BGZK01000025">
    <property type="protein sequence ID" value="GBP07151.1"/>
    <property type="molecule type" value="Genomic_DNA"/>
</dbReference>
<accession>A0A4C1T1K0</accession>
<protein>
    <submittedName>
        <fullName evidence="1">Uncharacterized protein</fullName>
    </submittedName>
</protein>
<evidence type="ECO:0000313" key="2">
    <source>
        <dbReference type="Proteomes" id="UP000299102"/>
    </source>
</evidence>